<keyword evidence="1" id="KW-0812">Transmembrane</keyword>
<keyword evidence="1" id="KW-1133">Transmembrane helix</keyword>
<keyword evidence="3" id="KW-1185">Reference proteome</keyword>
<dbReference type="Proteomes" id="UP000297982">
    <property type="component" value="Unassembled WGS sequence"/>
</dbReference>
<name>A0A4Z0GZC5_9BACI</name>
<keyword evidence="1" id="KW-0472">Membrane</keyword>
<dbReference type="EMBL" id="SRJC01000001">
    <property type="protein sequence ID" value="TGB03538.1"/>
    <property type="molecule type" value="Genomic_DNA"/>
</dbReference>
<evidence type="ECO:0000313" key="2">
    <source>
        <dbReference type="EMBL" id="TGB03538.1"/>
    </source>
</evidence>
<comment type="caution">
    <text evidence="2">The sequence shown here is derived from an EMBL/GenBank/DDBJ whole genome shotgun (WGS) entry which is preliminary data.</text>
</comment>
<feature type="transmembrane region" description="Helical" evidence="1">
    <location>
        <begin position="20"/>
        <end position="42"/>
    </location>
</feature>
<sequence length="77" mass="9223">MKEFTRKLFGEKYESTLARICYDFSILIWIVSNVMLFVQLLLYRDIGMFLIGIVTSLMFVVLFRFVYRINAKLLGWK</sequence>
<dbReference type="AlphaFoldDB" id="A0A4Z0GZC5"/>
<reference evidence="2 3" key="1">
    <citation type="journal article" date="2003" name="Int. J. Syst. Evol. Microbiol.">
        <title>Halobacillus salinus sp. nov., isolated from a salt lake on the coast of the East Sea in Korea.</title>
        <authorList>
            <person name="Yoon J.H."/>
            <person name="Kang K.H."/>
            <person name="Park Y.H."/>
        </authorList>
    </citation>
    <scope>NUCLEOTIDE SEQUENCE [LARGE SCALE GENOMIC DNA]</scope>
    <source>
        <strain evidence="2 3">HSL-3</strain>
    </source>
</reference>
<gene>
    <name evidence="2" type="ORF">E4663_00600</name>
</gene>
<organism evidence="2 3">
    <name type="scientific">Halobacillus salinus</name>
    <dbReference type="NCBI Taxonomy" id="192814"/>
    <lineage>
        <taxon>Bacteria</taxon>
        <taxon>Bacillati</taxon>
        <taxon>Bacillota</taxon>
        <taxon>Bacilli</taxon>
        <taxon>Bacillales</taxon>
        <taxon>Bacillaceae</taxon>
        <taxon>Halobacillus</taxon>
    </lineage>
</organism>
<accession>A0A4Z0GZC5</accession>
<protein>
    <submittedName>
        <fullName evidence="2">Uncharacterized protein</fullName>
    </submittedName>
</protein>
<dbReference type="RefSeq" id="WP_135326269.1">
    <property type="nucleotide sequence ID" value="NZ_SRJC01000001.1"/>
</dbReference>
<feature type="transmembrane region" description="Helical" evidence="1">
    <location>
        <begin position="48"/>
        <end position="67"/>
    </location>
</feature>
<evidence type="ECO:0000256" key="1">
    <source>
        <dbReference type="SAM" id="Phobius"/>
    </source>
</evidence>
<proteinExistence type="predicted"/>
<evidence type="ECO:0000313" key="3">
    <source>
        <dbReference type="Proteomes" id="UP000297982"/>
    </source>
</evidence>